<evidence type="ECO:0000256" key="8">
    <source>
        <dbReference type="ARBA" id="ARBA00022958"/>
    </source>
</evidence>
<dbReference type="Pfam" id="PF02386">
    <property type="entry name" value="TrkH"/>
    <property type="match status" value="1"/>
</dbReference>
<keyword evidence="9 13" id="KW-1133">Transmembrane helix</keyword>
<dbReference type="PANTHER" id="PTHR32024">
    <property type="entry name" value="TRK SYSTEM POTASSIUM UPTAKE PROTEIN TRKG-RELATED"/>
    <property type="match status" value="1"/>
</dbReference>
<dbReference type="GO" id="GO:0005886">
    <property type="term" value="C:plasma membrane"/>
    <property type="evidence" value="ECO:0007669"/>
    <property type="project" value="UniProtKB-SubCell"/>
</dbReference>
<feature type="transmembrane region" description="Helical" evidence="13">
    <location>
        <begin position="242"/>
        <end position="260"/>
    </location>
</feature>
<feature type="binding site" evidence="12">
    <location>
        <position position="227"/>
    </location>
    <ligand>
        <name>K(+)</name>
        <dbReference type="ChEBI" id="CHEBI:29103"/>
    </ligand>
</feature>
<reference evidence="14 15" key="1">
    <citation type="journal article" date="2013" name="Genome Announc.">
        <title>Whole Genome Sequencing of Thermus oshimai JL-2 and Thermus thermophilus JL-18, Incomplete Denitrifiers from the United States Great Basin.</title>
        <authorList>
            <person name="Murugapiran S.K."/>
            <person name="Huntemann M."/>
            <person name="Wei C.L."/>
            <person name="Han J."/>
            <person name="Detter J.C."/>
            <person name="Han C.S."/>
            <person name="Erkkila T.H."/>
            <person name="Teshima H."/>
            <person name="Chen A."/>
            <person name="Kyrpides N."/>
            <person name="Mavrommatis K."/>
            <person name="Markowitz V."/>
            <person name="Szeto E."/>
            <person name="Ivanova N."/>
            <person name="Pagani I."/>
            <person name="Lam J."/>
            <person name="McDonald A.I."/>
            <person name="Dodsworth J.A."/>
            <person name="Pati A."/>
            <person name="Goodwin L."/>
            <person name="Peters L."/>
            <person name="Pitluck S."/>
            <person name="Woyke T."/>
            <person name="Hedlund B.P."/>
        </authorList>
    </citation>
    <scope>NUCLEOTIDE SEQUENCE</scope>
    <source>
        <strain evidence="14 15">JL-2</strain>
    </source>
</reference>
<comment type="similarity">
    <text evidence="2">Belongs to the TrkH potassium transport family.</text>
</comment>
<gene>
    <name evidence="14" type="ORF">Theos_1190</name>
</gene>
<keyword evidence="7 13" id="KW-0812">Transmembrane</keyword>
<dbReference type="EMBL" id="CP003249">
    <property type="protein sequence ID" value="AFV76232.1"/>
    <property type="molecule type" value="Genomic_DNA"/>
</dbReference>
<sequence length="492" mass="53602">MKSWPVSSPRGGFRAALYLLGVTAQGFGLLFLLFGFLALALQEEASGFFWAALLGFLLGRGFALFGHPQAQPNRAEVLLSVGLLWLFVPLLGALPFALSGGLSYLDALFEAVSGFTTTGATVLTEEFSTWGKSLFLYRALAQWMGGIGIVVLFVAVLPQLRVAGRQAFFAESTGVEKDRLTPRLRHTAQAVLRVYVLLTLLAFLAYGFAGVPWFEALANALTTLPAGGFSPNPQSFAQYTPLAQWLGTLFMFLAGVNFLLQYRLLFGREVRPILKDAEFRAYAVLVLVSALLLALYLYTHHLYGLEPSLRHAFFQVVSIVTTTGFASVDFAQWVVPAQAILVLLMFVGGSAGSGAGGVKVVRWLVLFGFLRREITRTLHPQAVLPLRLGGRSLGEEVLRQVSVFVFLYTLLFATSTLFLALLEGDFVVAFTASAQAIGNIGPGLGPVGPMGSYAELHPLSKVILILEMWAGRIELLPAFLLFTPELWRRVKV</sequence>
<dbReference type="InterPro" id="IPR004772">
    <property type="entry name" value="TrkH"/>
</dbReference>
<evidence type="ECO:0000256" key="2">
    <source>
        <dbReference type="ARBA" id="ARBA00009137"/>
    </source>
</evidence>
<keyword evidence="3" id="KW-0813">Transport</keyword>
<proteinExistence type="inferred from homology"/>
<dbReference type="eggNOG" id="COG0168">
    <property type="taxonomic scope" value="Bacteria"/>
</dbReference>
<dbReference type="GO" id="GO:0046872">
    <property type="term" value="F:metal ion binding"/>
    <property type="evidence" value="ECO:0007669"/>
    <property type="project" value="UniProtKB-KW"/>
</dbReference>
<keyword evidence="6" id="KW-0633">Potassium transport</keyword>
<keyword evidence="11 13" id="KW-0472">Membrane</keyword>
<dbReference type="GO" id="GO:0015379">
    <property type="term" value="F:potassium:chloride symporter activity"/>
    <property type="evidence" value="ECO:0007669"/>
    <property type="project" value="InterPro"/>
</dbReference>
<feature type="transmembrane region" description="Helical" evidence="13">
    <location>
        <begin position="16"/>
        <end position="41"/>
    </location>
</feature>
<evidence type="ECO:0000256" key="4">
    <source>
        <dbReference type="ARBA" id="ARBA00022475"/>
    </source>
</evidence>
<protein>
    <submittedName>
        <fullName evidence="14">Trk-type K+ transport system, membrane component</fullName>
    </submittedName>
</protein>
<feature type="transmembrane region" description="Helical" evidence="13">
    <location>
        <begin position="77"/>
        <end position="98"/>
    </location>
</feature>
<feature type="binding site" evidence="12">
    <location>
        <position position="117"/>
    </location>
    <ligand>
        <name>K(+)</name>
        <dbReference type="ChEBI" id="CHEBI:29103"/>
    </ligand>
</feature>
<evidence type="ECO:0000256" key="9">
    <source>
        <dbReference type="ARBA" id="ARBA00022989"/>
    </source>
</evidence>
<keyword evidence="15" id="KW-1185">Reference proteome</keyword>
<evidence type="ECO:0000313" key="15">
    <source>
        <dbReference type="Proteomes" id="UP000000211"/>
    </source>
</evidence>
<keyword evidence="5" id="KW-0997">Cell inner membrane</keyword>
<feature type="transmembrane region" description="Helical" evidence="13">
    <location>
        <begin position="135"/>
        <end position="157"/>
    </location>
</feature>
<feature type="binding site" evidence="12">
    <location>
        <position position="118"/>
    </location>
    <ligand>
        <name>K(+)</name>
        <dbReference type="ChEBI" id="CHEBI:29103"/>
    </ligand>
</feature>
<evidence type="ECO:0000313" key="14">
    <source>
        <dbReference type="EMBL" id="AFV76232.1"/>
    </source>
</evidence>
<dbReference type="HOGENOM" id="CLU_030708_0_2_0"/>
<dbReference type="RefSeq" id="WP_016329422.1">
    <property type="nucleotide sequence ID" value="NC_019386.1"/>
</dbReference>
<evidence type="ECO:0000256" key="12">
    <source>
        <dbReference type="PIRSR" id="PIRSR006247-1"/>
    </source>
</evidence>
<dbReference type="AlphaFoldDB" id="K7RIM3"/>
<keyword evidence="12" id="KW-0479">Metal-binding</keyword>
<evidence type="ECO:0000256" key="5">
    <source>
        <dbReference type="ARBA" id="ARBA00022519"/>
    </source>
</evidence>
<feature type="transmembrane region" description="Helical" evidence="13">
    <location>
        <begin position="339"/>
        <end position="370"/>
    </location>
</feature>
<keyword evidence="8 12" id="KW-0630">Potassium</keyword>
<dbReference type="KEGG" id="tos:Theos_1190"/>
<evidence type="ECO:0000256" key="7">
    <source>
        <dbReference type="ARBA" id="ARBA00022692"/>
    </source>
</evidence>
<dbReference type="STRING" id="751945.Theos_1190"/>
<feature type="binding site" evidence="12">
    <location>
        <position position="322"/>
    </location>
    <ligand>
        <name>K(+)</name>
        <dbReference type="ChEBI" id="CHEBI:29103"/>
    </ligand>
</feature>
<feature type="transmembrane region" description="Helical" evidence="13">
    <location>
        <begin position="47"/>
        <end position="65"/>
    </location>
</feature>
<evidence type="ECO:0000256" key="10">
    <source>
        <dbReference type="ARBA" id="ARBA00023065"/>
    </source>
</evidence>
<keyword evidence="10" id="KW-0406">Ion transport</keyword>
<dbReference type="PANTHER" id="PTHR32024:SF2">
    <property type="entry name" value="TRK SYSTEM POTASSIUM UPTAKE PROTEIN TRKG-RELATED"/>
    <property type="match status" value="1"/>
</dbReference>
<feature type="transmembrane region" description="Helical" evidence="13">
    <location>
        <begin position="281"/>
        <end position="299"/>
    </location>
</feature>
<dbReference type="PATRIC" id="fig|751945.3.peg.1180"/>
<evidence type="ECO:0000256" key="13">
    <source>
        <dbReference type="SAM" id="Phobius"/>
    </source>
</evidence>
<keyword evidence="4" id="KW-1003">Cell membrane</keyword>
<evidence type="ECO:0000256" key="1">
    <source>
        <dbReference type="ARBA" id="ARBA00004429"/>
    </source>
</evidence>
<comment type="subcellular location">
    <subcellularLocation>
        <location evidence="1">Cell inner membrane</location>
        <topology evidence="1">Multi-pass membrane protein</topology>
    </subcellularLocation>
</comment>
<dbReference type="PIRSF" id="PIRSF006247">
    <property type="entry name" value="TrkH"/>
    <property type="match status" value="1"/>
</dbReference>
<name>K7RIM3_THEOS</name>
<evidence type="ECO:0000256" key="6">
    <source>
        <dbReference type="ARBA" id="ARBA00022538"/>
    </source>
</evidence>
<dbReference type="Proteomes" id="UP000000211">
    <property type="component" value="Chromosome"/>
</dbReference>
<feature type="binding site" evidence="12">
    <location>
        <position position="439"/>
    </location>
    <ligand>
        <name>K(+)</name>
        <dbReference type="ChEBI" id="CHEBI:29103"/>
    </ligand>
</feature>
<feature type="transmembrane region" description="Helical" evidence="13">
    <location>
        <begin position="192"/>
        <end position="214"/>
    </location>
</feature>
<organism evidence="14 15">
    <name type="scientific">Thermus oshimai JL-2</name>
    <dbReference type="NCBI Taxonomy" id="751945"/>
    <lineage>
        <taxon>Bacteria</taxon>
        <taxon>Thermotogati</taxon>
        <taxon>Deinococcota</taxon>
        <taxon>Deinococci</taxon>
        <taxon>Thermales</taxon>
        <taxon>Thermaceae</taxon>
        <taxon>Thermus</taxon>
    </lineage>
</organism>
<feature type="binding site" evidence="12">
    <location>
        <position position="323"/>
    </location>
    <ligand>
        <name>K(+)</name>
        <dbReference type="ChEBI" id="CHEBI:29103"/>
    </ligand>
</feature>
<accession>K7RIM3</accession>
<feature type="transmembrane region" description="Helical" evidence="13">
    <location>
        <begin position="401"/>
        <end position="422"/>
    </location>
</feature>
<evidence type="ECO:0000256" key="3">
    <source>
        <dbReference type="ARBA" id="ARBA00022448"/>
    </source>
</evidence>
<dbReference type="OrthoDB" id="9810952at2"/>
<evidence type="ECO:0000256" key="11">
    <source>
        <dbReference type="ARBA" id="ARBA00023136"/>
    </source>
</evidence>
<dbReference type="InterPro" id="IPR003445">
    <property type="entry name" value="Cat_transpt"/>
</dbReference>